<dbReference type="AlphaFoldDB" id="A0A9D1PH17"/>
<comment type="caution">
    <text evidence="2">The sequence shown here is derived from an EMBL/GenBank/DDBJ whole genome shotgun (WGS) entry which is preliminary data.</text>
</comment>
<dbReference type="Pfam" id="PF19481">
    <property type="entry name" value="DUF6017"/>
    <property type="match status" value="1"/>
</dbReference>
<evidence type="ECO:0000313" key="2">
    <source>
        <dbReference type="EMBL" id="HIV40118.1"/>
    </source>
</evidence>
<accession>A0A9D1PH17</accession>
<feature type="domain" description="DUF6017" evidence="1">
    <location>
        <begin position="238"/>
        <end position="352"/>
    </location>
</feature>
<gene>
    <name evidence="2" type="ORF">H9747_14185</name>
</gene>
<reference evidence="2" key="2">
    <citation type="submission" date="2021-04" db="EMBL/GenBank/DDBJ databases">
        <authorList>
            <person name="Gilroy R."/>
        </authorList>
    </citation>
    <scope>NUCLEOTIDE SEQUENCE</scope>
    <source>
        <strain evidence="2">CHK195-9823</strain>
    </source>
</reference>
<dbReference type="EMBL" id="DXIQ01000099">
    <property type="protein sequence ID" value="HIV40118.1"/>
    <property type="molecule type" value="Genomic_DNA"/>
</dbReference>
<evidence type="ECO:0000313" key="3">
    <source>
        <dbReference type="Proteomes" id="UP000886814"/>
    </source>
</evidence>
<protein>
    <recommendedName>
        <fullName evidence="1">DUF6017 domain-containing protein</fullName>
    </recommendedName>
</protein>
<dbReference type="InterPro" id="IPR046059">
    <property type="entry name" value="DUF6017"/>
</dbReference>
<reference evidence="2" key="1">
    <citation type="journal article" date="2021" name="PeerJ">
        <title>Extensive microbial diversity within the chicken gut microbiome revealed by metagenomics and culture.</title>
        <authorList>
            <person name="Gilroy R."/>
            <person name="Ravi A."/>
            <person name="Getino M."/>
            <person name="Pursley I."/>
            <person name="Horton D.L."/>
            <person name="Alikhan N.F."/>
            <person name="Baker D."/>
            <person name="Gharbi K."/>
            <person name="Hall N."/>
            <person name="Watson M."/>
            <person name="Adriaenssens E.M."/>
            <person name="Foster-Nyarko E."/>
            <person name="Jarju S."/>
            <person name="Secka A."/>
            <person name="Antonio M."/>
            <person name="Oren A."/>
            <person name="Chaudhuri R.R."/>
            <person name="La Ragione R."/>
            <person name="Hildebrand F."/>
            <person name="Pallen M.J."/>
        </authorList>
    </citation>
    <scope>NUCLEOTIDE SEQUENCE</scope>
    <source>
        <strain evidence="2">CHK195-9823</strain>
    </source>
</reference>
<evidence type="ECO:0000259" key="1">
    <source>
        <dbReference type="Pfam" id="PF19481"/>
    </source>
</evidence>
<dbReference type="Proteomes" id="UP000886814">
    <property type="component" value="Unassembled WGS sequence"/>
</dbReference>
<sequence length="362" mass="41143">MDGGIYSTGNTIVDENAKLNISGNVIPQSWYRTIVRDSGKPHLTAIIILADIVYWYKPTEIRDEGTGQVIAVKKKFKADLLQRSYQQISEQFGISKKEATNAIIFLEKLGVVRRVFRTVNINGLVVNNVLFLELIVNRLWQLTYPEDSCKVPPSFDSGWEVKQNNELTQNVDKKREHDTYGEGAPSLKRERVSLQKERAVSAESTDLSYLKSDGHTFYGGTNTKITQENNTIEYTSPIQSYQATEEMFKEQIDYDAIWIDRPFDRKILEEIVSIAVDVLTSTAKTIRINREDKPAQIVKGIYRKIEKPTVEFVMDSLRNCGSKANNIRAVIITALYNAVMTTSSYYTNLFAYHSANPQSIRG</sequence>
<name>A0A9D1PH17_9FIRM</name>
<organism evidence="2 3">
    <name type="scientific">Candidatus Blautia stercorigallinarum</name>
    <dbReference type="NCBI Taxonomy" id="2838501"/>
    <lineage>
        <taxon>Bacteria</taxon>
        <taxon>Bacillati</taxon>
        <taxon>Bacillota</taxon>
        <taxon>Clostridia</taxon>
        <taxon>Lachnospirales</taxon>
        <taxon>Lachnospiraceae</taxon>
        <taxon>Blautia</taxon>
    </lineage>
</organism>
<proteinExistence type="predicted"/>